<name>A0AAV8QWQ2_ENSVE</name>
<accession>A0AAV8QWQ2</accession>
<evidence type="ECO:0000313" key="2">
    <source>
        <dbReference type="Proteomes" id="UP001222027"/>
    </source>
</evidence>
<dbReference type="EMBL" id="JAQQAF010000004">
    <property type="protein sequence ID" value="KAJ8492217.1"/>
    <property type="molecule type" value="Genomic_DNA"/>
</dbReference>
<reference evidence="1 2" key="1">
    <citation type="submission" date="2022-12" db="EMBL/GenBank/DDBJ databases">
        <title>Chromosome-scale assembly of the Ensete ventricosum genome.</title>
        <authorList>
            <person name="Dussert Y."/>
            <person name="Stocks J."/>
            <person name="Wendawek A."/>
            <person name="Woldeyes F."/>
            <person name="Nichols R.A."/>
            <person name="Borrell J.S."/>
        </authorList>
    </citation>
    <scope>NUCLEOTIDE SEQUENCE [LARGE SCALE GENOMIC DNA]</scope>
    <source>
        <strain evidence="2">cv. Maze</strain>
        <tissue evidence="1">Seeds</tissue>
    </source>
</reference>
<dbReference type="Proteomes" id="UP001222027">
    <property type="component" value="Unassembled WGS sequence"/>
</dbReference>
<gene>
    <name evidence="1" type="ORF">OPV22_013938</name>
</gene>
<proteinExistence type="predicted"/>
<dbReference type="AlphaFoldDB" id="A0AAV8QWQ2"/>
<comment type="caution">
    <text evidence="1">The sequence shown here is derived from an EMBL/GenBank/DDBJ whole genome shotgun (WGS) entry which is preliminary data.</text>
</comment>
<protein>
    <submittedName>
        <fullName evidence="1">Uncharacterized protein</fullName>
    </submittedName>
</protein>
<sequence>MHALDVCRYNHWCEALSLSPLIGTRMDCQFHHHFRCQVRELLPQKGMDRSRGCILKGLRTLAQSLAAQWQWSDRPNNNGAFLYSFVES</sequence>
<evidence type="ECO:0000313" key="1">
    <source>
        <dbReference type="EMBL" id="KAJ8492217.1"/>
    </source>
</evidence>
<organism evidence="1 2">
    <name type="scientific">Ensete ventricosum</name>
    <name type="common">Abyssinian banana</name>
    <name type="synonym">Musa ensete</name>
    <dbReference type="NCBI Taxonomy" id="4639"/>
    <lineage>
        <taxon>Eukaryota</taxon>
        <taxon>Viridiplantae</taxon>
        <taxon>Streptophyta</taxon>
        <taxon>Embryophyta</taxon>
        <taxon>Tracheophyta</taxon>
        <taxon>Spermatophyta</taxon>
        <taxon>Magnoliopsida</taxon>
        <taxon>Liliopsida</taxon>
        <taxon>Zingiberales</taxon>
        <taxon>Musaceae</taxon>
        <taxon>Ensete</taxon>
    </lineage>
</organism>
<keyword evidence="2" id="KW-1185">Reference proteome</keyword>